<dbReference type="GO" id="GO:0032259">
    <property type="term" value="P:methylation"/>
    <property type="evidence" value="ECO:0007669"/>
    <property type="project" value="UniProtKB-KW"/>
</dbReference>
<keyword evidence="1" id="KW-0489">Methyltransferase</keyword>
<evidence type="ECO:0000313" key="2">
    <source>
        <dbReference type="Proteomes" id="UP000191171"/>
    </source>
</evidence>
<dbReference type="AlphaFoldDB" id="A0A1S8KI51"/>
<sequence>GYDVLELSYSPITGGEGNIEFLAHLRKVPESGTINSAINMAEVVSNAHEQFDHK</sequence>
<accession>A0A1S8KI51</accession>
<proteinExistence type="predicted"/>
<dbReference type="InterPro" id="IPR029063">
    <property type="entry name" value="SAM-dependent_MTases_sf"/>
</dbReference>
<name>A0A1S8KI51_ENTFC</name>
<comment type="caution">
    <text evidence="1">The sequence shown here is derived from an EMBL/GenBank/DDBJ whole genome shotgun (WGS) entry which is preliminary data.</text>
</comment>
<protein>
    <submittedName>
        <fullName evidence="1">TlyA family rRNA (Cytidine-2'-O)-methyltransferase</fullName>
    </submittedName>
</protein>
<gene>
    <name evidence="1" type="ORF">B1P95_16455</name>
</gene>
<dbReference type="GO" id="GO:0008168">
    <property type="term" value="F:methyltransferase activity"/>
    <property type="evidence" value="ECO:0007669"/>
    <property type="project" value="UniProtKB-KW"/>
</dbReference>
<reference evidence="1 2" key="1">
    <citation type="submission" date="2017-02" db="EMBL/GenBank/DDBJ databases">
        <title>Clonality and virulence of isolates of VRE in Hematopoietic Stem Cell Transplanted (HSCT) patients.</title>
        <authorList>
            <person name="Marchi A.P."/>
            <person name="Martins R.C."/>
            <person name="Marie S.K."/>
            <person name="Levin A.S."/>
            <person name="Costa S.F."/>
        </authorList>
    </citation>
    <scope>NUCLEOTIDE SEQUENCE [LARGE SCALE GENOMIC DNA]</scope>
    <source>
        <strain evidence="1 2">LIM1759</strain>
    </source>
</reference>
<organism evidence="1 2">
    <name type="scientific">Enterococcus faecium</name>
    <name type="common">Streptococcus faecium</name>
    <dbReference type="NCBI Taxonomy" id="1352"/>
    <lineage>
        <taxon>Bacteria</taxon>
        <taxon>Bacillati</taxon>
        <taxon>Bacillota</taxon>
        <taxon>Bacilli</taxon>
        <taxon>Lactobacillales</taxon>
        <taxon>Enterococcaceae</taxon>
        <taxon>Enterococcus</taxon>
    </lineage>
</organism>
<dbReference type="Proteomes" id="UP000191171">
    <property type="component" value="Unassembled WGS sequence"/>
</dbReference>
<dbReference type="Gene3D" id="3.40.50.150">
    <property type="entry name" value="Vaccinia Virus protein VP39"/>
    <property type="match status" value="1"/>
</dbReference>
<evidence type="ECO:0000313" key="1">
    <source>
        <dbReference type="EMBL" id="OOL79467.1"/>
    </source>
</evidence>
<keyword evidence="1" id="KW-0808">Transferase</keyword>
<dbReference type="EMBL" id="MVGJ01000308">
    <property type="protein sequence ID" value="OOL79467.1"/>
    <property type="molecule type" value="Genomic_DNA"/>
</dbReference>
<feature type="non-terminal residue" evidence="1">
    <location>
        <position position="1"/>
    </location>
</feature>